<feature type="region of interest" description="Disordered" evidence="1">
    <location>
        <begin position="128"/>
        <end position="168"/>
    </location>
</feature>
<feature type="compositionally biased region" description="Basic and acidic residues" evidence="1">
    <location>
        <begin position="36"/>
        <end position="58"/>
    </location>
</feature>
<name>A0A6J4RUD9_9ACTN</name>
<evidence type="ECO:0000256" key="1">
    <source>
        <dbReference type="SAM" id="MobiDB-lite"/>
    </source>
</evidence>
<organism evidence="2">
    <name type="scientific">uncultured Solirubrobacteraceae bacterium</name>
    <dbReference type="NCBI Taxonomy" id="1162706"/>
    <lineage>
        <taxon>Bacteria</taxon>
        <taxon>Bacillati</taxon>
        <taxon>Actinomycetota</taxon>
        <taxon>Thermoleophilia</taxon>
        <taxon>Solirubrobacterales</taxon>
        <taxon>Solirubrobacteraceae</taxon>
        <taxon>environmental samples</taxon>
    </lineage>
</organism>
<dbReference type="EMBL" id="CADCVL010000177">
    <property type="protein sequence ID" value="CAA9475434.1"/>
    <property type="molecule type" value="Genomic_DNA"/>
</dbReference>
<feature type="non-terminal residue" evidence="2">
    <location>
        <position position="1"/>
    </location>
</feature>
<feature type="compositionally biased region" description="Basic residues" evidence="1">
    <location>
        <begin position="96"/>
        <end position="106"/>
    </location>
</feature>
<feature type="non-terminal residue" evidence="2">
    <location>
        <position position="168"/>
    </location>
</feature>
<feature type="compositionally biased region" description="Basic residues" evidence="1">
    <location>
        <begin position="14"/>
        <end position="35"/>
    </location>
</feature>
<feature type="region of interest" description="Disordered" evidence="1">
    <location>
        <begin position="91"/>
        <end position="114"/>
    </location>
</feature>
<protein>
    <submittedName>
        <fullName evidence="2">Uncharacterized protein</fullName>
    </submittedName>
</protein>
<evidence type="ECO:0000313" key="2">
    <source>
        <dbReference type="EMBL" id="CAA9475434.1"/>
    </source>
</evidence>
<proteinExistence type="predicted"/>
<reference evidence="2" key="1">
    <citation type="submission" date="2020-02" db="EMBL/GenBank/DDBJ databases">
        <authorList>
            <person name="Meier V. D."/>
        </authorList>
    </citation>
    <scope>NUCLEOTIDE SEQUENCE</scope>
    <source>
        <strain evidence="2">AVDCRST_MAG65</strain>
    </source>
</reference>
<gene>
    <name evidence="2" type="ORF">AVDCRST_MAG65-1083</name>
</gene>
<dbReference type="AlphaFoldDB" id="A0A6J4RUD9"/>
<accession>A0A6J4RUD9</accession>
<sequence>GAGADRRLRLSGPRARRRARVARARGQRHHARSRTTARDRGRRRGAEARRSRPHRDADGGVGRRHGGVLAVGHCDRRCGVGRRAAWQPPLHALRAPGRHAGARRPLRSGGPPAGRALRAWAVALRRGTTDLAHTGSDARRRSGPSRRLAPRGGGGSRGPADATRSRAL</sequence>
<feature type="region of interest" description="Disordered" evidence="1">
    <location>
        <begin position="1"/>
        <end position="67"/>
    </location>
</feature>